<sequence>MALLPNLPILVIFLAMIFTCLAQVEPSRAGHNRQNQTQTMGYIESSCNSTRYPDLCIRCLARFANYNIDNGPKDLVHVALSVSLTRALQTRGYLLKVTKELEEFNIGKVYLTIQDCLTLINDSVDQLSQAIKELRRLDKRTIIDDRFLWQISNVETWVSTALTDASYCVQSFPGQRMSKRTATIKVKAQNVAEVTSIALALFHRYASRYQAAARATKVP</sequence>
<comment type="subcellular location">
    <subcellularLocation>
        <location evidence="1">Secreted</location>
        <location evidence="1">Extracellular space</location>
        <location evidence="1">Apoplast</location>
    </subcellularLocation>
</comment>
<dbReference type="RefSeq" id="XP_027353286.1">
    <property type="nucleotide sequence ID" value="XM_027497485.1"/>
</dbReference>
<dbReference type="SMART" id="SM00856">
    <property type="entry name" value="PMEI"/>
    <property type="match status" value="1"/>
</dbReference>
<evidence type="ECO:0000256" key="6">
    <source>
        <dbReference type="ARBA" id="ARBA00038471"/>
    </source>
</evidence>
<dbReference type="PANTHER" id="PTHR31080:SF12">
    <property type="entry name" value="PLANT INVERTASE_PECTIN METHYLESTERASE INHIBITOR"/>
    <property type="match status" value="1"/>
</dbReference>
<dbReference type="SUPFAM" id="SSF101148">
    <property type="entry name" value="Plant invertase/pectin methylesterase inhibitor"/>
    <property type="match status" value="1"/>
</dbReference>
<evidence type="ECO:0000256" key="2">
    <source>
        <dbReference type="ARBA" id="ARBA00022523"/>
    </source>
</evidence>
<comment type="similarity">
    <text evidence="6">Belongs to the PMEI family.</text>
</comment>
<dbReference type="NCBIfam" id="TIGR01614">
    <property type="entry name" value="PME_inhib"/>
    <property type="match status" value="1"/>
</dbReference>
<dbReference type="AlphaFoldDB" id="A0A8B8LAC6"/>
<dbReference type="KEGG" id="aprc:113863783"/>
<feature type="chain" id="PRO_5034555449" evidence="7">
    <location>
        <begin position="23"/>
        <end position="219"/>
    </location>
</feature>
<dbReference type="OrthoDB" id="1430376at2759"/>
<dbReference type="GO" id="GO:0048046">
    <property type="term" value="C:apoplast"/>
    <property type="evidence" value="ECO:0007669"/>
    <property type="project" value="UniProtKB-SubCell"/>
</dbReference>
<evidence type="ECO:0000256" key="5">
    <source>
        <dbReference type="ARBA" id="ARBA00023157"/>
    </source>
</evidence>
<evidence type="ECO:0000313" key="10">
    <source>
        <dbReference type="RefSeq" id="XP_027353286.1"/>
    </source>
</evidence>
<evidence type="ECO:0000256" key="3">
    <source>
        <dbReference type="ARBA" id="ARBA00022525"/>
    </source>
</evidence>
<protein>
    <submittedName>
        <fullName evidence="10">Pectinesterase inhibitor 9-like</fullName>
    </submittedName>
</protein>
<proteinExistence type="inferred from homology"/>
<dbReference type="InterPro" id="IPR035513">
    <property type="entry name" value="Invertase/methylesterase_inhib"/>
</dbReference>
<gene>
    <name evidence="10" type="primary">LOC113863783</name>
</gene>
<evidence type="ECO:0000256" key="7">
    <source>
        <dbReference type="SAM" id="SignalP"/>
    </source>
</evidence>
<evidence type="ECO:0000259" key="8">
    <source>
        <dbReference type="SMART" id="SM00856"/>
    </source>
</evidence>
<dbReference type="GeneID" id="113863783"/>
<keyword evidence="3" id="KW-0964">Secreted</keyword>
<dbReference type="InterPro" id="IPR006501">
    <property type="entry name" value="Pectinesterase_inhib_dom"/>
</dbReference>
<keyword evidence="9" id="KW-1185">Reference proteome</keyword>
<dbReference type="Pfam" id="PF04043">
    <property type="entry name" value="PMEI"/>
    <property type="match status" value="1"/>
</dbReference>
<evidence type="ECO:0000313" key="9">
    <source>
        <dbReference type="Proteomes" id="UP000694853"/>
    </source>
</evidence>
<dbReference type="GO" id="GO:0004857">
    <property type="term" value="F:enzyme inhibitor activity"/>
    <property type="evidence" value="ECO:0007669"/>
    <property type="project" value="InterPro"/>
</dbReference>
<reference evidence="10" key="2">
    <citation type="submission" date="2025-08" db="UniProtKB">
        <authorList>
            <consortium name="RefSeq"/>
        </authorList>
    </citation>
    <scope>IDENTIFICATION</scope>
    <source>
        <tissue evidence="10">Young leaves</tissue>
    </source>
</reference>
<evidence type="ECO:0000256" key="1">
    <source>
        <dbReference type="ARBA" id="ARBA00004271"/>
    </source>
</evidence>
<keyword evidence="4 7" id="KW-0732">Signal</keyword>
<dbReference type="Proteomes" id="UP000694853">
    <property type="component" value="Unplaced"/>
</dbReference>
<name>A0A8B8LAC6_ABRPR</name>
<feature type="signal peptide" evidence="7">
    <location>
        <begin position="1"/>
        <end position="22"/>
    </location>
</feature>
<keyword evidence="2" id="KW-0052">Apoplast</keyword>
<dbReference type="CDD" id="cd15798">
    <property type="entry name" value="PMEI-like_3"/>
    <property type="match status" value="1"/>
</dbReference>
<organism evidence="9 10">
    <name type="scientific">Abrus precatorius</name>
    <name type="common">Indian licorice</name>
    <name type="synonym">Glycine abrus</name>
    <dbReference type="NCBI Taxonomy" id="3816"/>
    <lineage>
        <taxon>Eukaryota</taxon>
        <taxon>Viridiplantae</taxon>
        <taxon>Streptophyta</taxon>
        <taxon>Embryophyta</taxon>
        <taxon>Tracheophyta</taxon>
        <taxon>Spermatophyta</taxon>
        <taxon>Magnoliopsida</taxon>
        <taxon>eudicotyledons</taxon>
        <taxon>Gunneridae</taxon>
        <taxon>Pentapetalae</taxon>
        <taxon>rosids</taxon>
        <taxon>fabids</taxon>
        <taxon>Fabales</taxon>
        <taxon>Fabaceae</taxon>
        <taxon>Papilionoideae</taxon>
        <taxon>50 kb inversion clade</taxon>
        <taxon>NPAAA clade</taxon>
        <taxon>indigoferoid/millettioid clade</taxon>
        <taxon>Abreae</taxon>
        <taxon>Abrus</taxon>
    </lineage>
</organism>
<feature type="domain" description="Pectinesterase inhibitor" evidence="8">
    <location>
        <begin position="38"/>
        <end position="201"/>
    </location>
</feature>
<keyword evidence="5" id="KW-1015">Disulfide bond</keyword>
<evidence type="ECO:0000256" key="4">
    <source>
        <dbReference type="ARBA" id="ARBA00022729"/>
    </source>
</evidence>
<dbReference type="InterPro" id="IPR051955">
    <property type="entry name" value="PME_Inhibitor"/>
</dbReference>
<dbReference type="PANTHER" id="PTHR31080">
    <property type="entry name" value="PECTINESTERASE INHIBITOR-LIKE"/>
    <property type="match status" value="1"/>
</dbReference>
<dbReference type="Gene3D" id="1.20.140.40">
    <property type="entry name" value="Invertase/pectin methylesterase inhibitor family protein"/>
    <property type="match status" value="1"/>
</dbReference>
<dbReference type="FunFam" id="1.20.140.40:FF:000006">
    <property type="entry name" value="Pectinesterase inhibitor 3"/>
    <property type="match status" value="1"/>
</dbReference>
<accession>A0A8B8LAC6</accession>
<reference evidence="9" key="1">
    <citation type="journal article" date="2019" name="Toxins">
        <title>Detection of Abrin-Like and Prepropulchellin-Like Toxin Genes and Transcripts Using Whole Genome Sequencing and Full-Length Transcript Sequencing of Abrus precatorius.</title>
        <authorList>
            <person name="Hovde B.T."/>
            <person name="Daligault H.E."/>
            <person name="Hanschen E.R."/>
            <person name="Kunde Y.A."/>
            <person name="Johnson M.B."/>
            <person name="Starkenburg S.R."/>
            <person name="Johnson S.L."/>
        </authorList>
    </citation>
    <scope>NUCLEOTIDE SEQUENCE [LARGE SCALE GENOMIC DNA]</scope>
</reference>